<evidence type="ECO:0000313" key="2">
    <source>
        <dbReference type="Proteomes" id="UP000241876"/>
    </source>
</evidence>
<dbReference type="Pfam" id="PF17574">
    <property type="entry name" value="TA_inhibitor"/>
    <property type="match status" value="1"/>
</dbReference>
<dbReference type="EMBL" id="MF979561">
    <property type="protein sequence ID" value="ATS93683.1"/>
    <property type="molecule type" value="Genomic_DNA"/>
</dbReference>
<proteinExistence type="predicted"/>
<sequence length="103" mass="11536">MSKIAPKRLTQTIQLSDTVDQWSRRVHINVRGGKATLVHRWKSRKDGRDHTQRVTLNEHQAGRIVGALTLAVAKIAEAKGKHIEDNFCAAVGRQVEDTAPNFE</sequence>
<gene>
    <name evidence="1" type="ORF">P2B40kb_p016</name>
</gene>
<keyword evidence="2" id="KW-1185">Reference proteome</keyword>
<accession>A0A2D2W634</accession>
<dbReference type="Proteomes" id="UP000241876">
    <property type="component" value="Genome"/>
</dbReference>
<name>A0A2D2W634_9CAUD</name>
<evidence type="ECO:0000313" key="1">
    <source>
        <dbReference type="EMBL" id="ATS93683.1"/>
    </source>
</evidence>
<reference evidence="1 2" key="1">
    <citation type="submission" date="2017-09" db="EMBL/GenBank/DDBJ databases">
        <title>Complete genome sequence of bacteriophage (DU_PP_II) infecting Pectobacterium spp.</title>
        <authorList>
            <person name="Park T.-H."/>
        </authorList>
    </citation>
    <scope>NUCLEOTIDE SEQUENCE [LARGE SCALE GENOMIC DNA]</scope>
</reference>
<protein>
    <submittedName>
        <fullName evidence="1">Uncharacterized protein</fullName>
    </submittedName>
</protein>
<organism evidence="1 2">
    <name type="scientific">Pectobacterium phage DU_PP_II</name>
    <dbReference type="NCBI Taxonomy" id="2041489"/>
    <lineage>
        <taxon>Viruses</taxon>
        <taxon>Duplodnaviria</taxon>
        <taxon>Heunggongvirae</taxon>
        <taxon>Uroviricota</taxon>
        <taxon>Caudoviricetes</taxon>
        <taxon>Autographivirales</taxon>
        <taxon>Autotranscriptaviridae</taxon>
        <taxon>Studiervirinae</taxon>
        <taxon>Unyawovirus</taxon>
        <taxon>Unyawovirus DUPPII</taxon>
    </lineage>
</organism>
<dbReference type="InterPro" id="IPR035151">
    <property type="entry name" value="TA_inhibitor"/>
</dbReference>